<dbReference type="Proteomes" id="UP000250242">
    <property type="component" value="Unassembled WGS sequence"/>
</dbReference>
<organism evidence="2 3">
    <name type="scientific">Oligella urethralis</name>
    <dbReference type="NCBI Taxonomy" id="90245"/>
    <lineage>
        <taxon>Bacteria</taxon>
        <taxon>Pseudomonadati</taxon>
        <taxon>Pseudomonadota</taxon>
        <taxon>Betaproteobacteria</taxon>
        <taxon>Burkholderiales</taxon>
        <taxon>Alcaligenaceae</taxon>
        <taxon>Oligella</taxon>
    </lineage>
</organism>
<sequence length="76" mass="8384">MVGACSTTSVQILEDKAPPPSNLMQPPPPLQTLNKENPTPEEAIEVVLLNYGLYHEISLRLQGLQAYVNEVILQNN</sequence>
<evidence type="ECO:0000313" key="3">
    <source>
        <dbReference type="Proteomes" id="UP000250242"/>
    </source>
</evidence>
<feature type="compositionally biased region" description="Polar residues" evidence="1">
    <location>
        <begin position="1"/>
        <end position="11"/>
    </location>
</feature>
<gene>
    <name evidence="2" type="ORF">NCTC11009_01218</name>
</gene>
<feature type="compositionally biased region" description="Pro residues" evidence="1">
    <location>
        <begin position="18"/>
        <end position="30"/>
    </location>
</feature>
<reference evidence="2 3" key="1">
    <citation type="submission" date="2018-06" db="EMBL/GenBank/DDBJ databases">
        <authorList>
            <consortium name="Pathogen Informatics"/>
            <person name="Doyle S."/>
        </authorList>
    </citation>
    <scope>NUCLEOTIDE SEQUENCE [LARGE SCALE GENOMIC DNA]</scope>
    <source>
        <strain evidence="2 3">NCTC11009</strain>
    </source>
</reference>
<evidence type="ECO:0000313" key="2">
    <source>
        <dbReference type="EMBL" id="SPY08002.1"/>
    </source>
</evidence>
<evidence type="ECO:0000256" key="1">
    <source>
        <dbReference type="SAM" id="MobiDB-lite"/>
    </source>
</evidence>
<feature type="region of interest" description="Disordered" evidence="1">
    <location>
        <begin position="1"/>
        <end position="36"/>
    </location>
</feature>
<protein>
    <submittedName>
        <fullName evidence="2">Uncharacterized protein</fullName>
    </submittedName>
</protein>
<accession>A0A2X1ULH3</accession>
<dbReference type="AlphaFoldDB" id="A0A2X1ULH3"/>
<dbReference type="EMBL" id="UATH01000001">
    <property type="protein sequence ID" value="SPY08002.1"/>
    <property type="molecule type" value="Genomic_DNA"/>
</dbReference>
<name>A0A2X1ULH3_9BURK</name>
<proteinExistence type="predicted"/>